<evidence type="ECO:0000313" key="2">
    <source>
        <dbReference type="EMBL" id="CEG40107.1"/>
    </source>
</evidence>
<reference evidence="3" key="1">
    <citation type="submission" date="2014-09" db="EMBL/GenBank/DDBJ databases">
        <authorList>
            <person name="Sharma Rahul"/>
            <person name="Thines Marco"/>
        </authorList>
    </citation>
    <scope>NUCLEOTIDE SEQUENCE [LARGE SCALE GENOMIC DNA]</scope>
</reference>
<feature type="compositionally biased region" description="Polar residues" evidence="1">
    <location>
        <begin position="138"/>
        <end position="157"/>
    </location>
</feature>
<feature type="region of interest" description="Disordered" evidence="1">
    <location>
        <begin position="138"/>
        <end position="161"/>
    </location>
</feature>
<sequence length="174" mass="18959">MLAPICKAQAVELPDKVVSVRACSHSSKLLSRVQQFFSEATGDGSLSFDTFTLVLRVLDESNDTTASGKARNSETLTAFFTAQPQHDQWKNAFVEGINYAKSQATLRDEEVMLSFPEGMQESFQGIAIGNVSNSNSCQVDENANDSGSDEISMTSKDSNTDAKKSYFAFTTRVS</sequence>
<evidence type="ECO:0000256" key="1">
    <source>
        <dbReference type="SAM" id="MobiDB-lite"/>
    </source>
</evidence>
<accession>A0A0N7L502</accession>
<dbReference type="AlphaFoldDB" id="A0A0N7L502"/>
<dbReference type="GeneID" id="36405380"/>
<organism evidence="2 3">
    <name type="scientific">Plasmopara halstedii</name>
    <name type="common">Downy mildew of sunflower</name>
    <dbReference type="NCBI Taxonomy" id="4781"/>
    <lineage>
        <taxon>Eukaryota</taxon>
        <taxon>Sar</taxon>
        <taxon>Stramenopiles</taxon>
        <taxon>Oomycota</taxon>
        <taxon>Peronosporomycetes</taxon>
        <taxon>Peronosporales</taxon>
        <taxon>Peronosporaceae</taxon>
        <taxon>Plasmopara</taxon>
    </lineage>
</organism>
<dbReference type="Proteomes" id="UP000054928">
    <property type="component" value="Unassembled WGS sequence"/>
</dbReference>
<dbReference type="RefSeq" id="XP_024576476.1">
    <property type="nucleotide sequence ID" value="XM_024725729.1"/>
</dbReference>
<dbReference type="STRING" id="4781.A0A0N7L502"/>
<proteinExistence type="predicted"/>
<keyword evidence="3" id="KW-1185">Reference proteome</keyword>
<protein>
    <submittedName>
        <fullName evidence="2">Uncharacterized protein</fullName>
    </submittedName>
</protein>
<dbReference type="EMBL" id="CCYD01000468">
    <property type="protein sequence ID" value="CEG40107.1"/>
    <property type="molecule type" value="Genomic_DNA"/>
</dbReference>
<evidence type="ECO:0000313" key="3">
    <source>
        <dbReference type="Proteomes" id="UP000054928"/>
    </source>
</evidence>
<name>A0A0N7L502_PLAHL</name>